<dbReference type="InterPro" id="IPR052177">
    <property type="entry name" value="Divisome_Glycosyl_Hydrolase"/>
</dbReference>
<dbReference type="EMBL" id="AMCI01003370">
    <property type="protein sequence ID" value="EJX00446.1"/>
    <property type="molecule type" value="Genomic_DNA"/>
</dbReference>
<name>J9CK21_9ZZZZ</name>
<dbReference type="PANTHER" id="PTHR43405:SF1">
    <property type="entry name" value="GLYCOSYL HYDROLASE DIGH"/>
    <property type="match status" value="1"/>
</dbReference>
<dbReference type="InterPro" id="IPR017853">
    <property type="entry name" value="GH"/>
</dbReference>
<dbReference type="InterPro" id="IPR003790">
    <property type="entry name" value="GHL10"/>
</dbReference>
<evidence type="ECO:0000256" key="1">
    <source>
        <dbReference type="ARBA" id="ARBA00022729"/>
    </source>
</evidence>
<comment type="caution">
    <text evidence="3">The sequence shown here is derived from an EMBL/GenBank/DDBJ whole genome shotgun (WGS) entry which is preliminary data.</text>
</comment>
<keyword evidence="1" id="KW-0732">Signal</keyword>
<dbReference type="AlphaFoldDB" id="J9CK21"/>
<protein>
    <submittedName>
        <fullName evidence="3">FenI protein</fullName>
    </submittedName>
</protein>
<evidence type="ECO:0000259" key="2">
    <source>
        <dbReference type="Pfam" id="PF02638"/>
    </source>
</evidence>
<organism evidence="3">
    <name type="scientific">gut metagenome</name>
    <dbReference type="NCBI Taxonomy" id="749906"/>
    <lineage>
        <taxon>unclassified sequences</taxon>
        <taxon>metagenomes</taxon>
        <taxon>organismal metagenomes</taxon>
    </lineage>
</organism>
<dbReference type="SUPFAM" id="SSF51445">
    <property type="entry name" value="(Trans)glycosidases"/>
    <property type="match status" value="1"/>
</dbReference>
<accession>J9CK21</accession>
<feature type="domain" description="Glycosyl hydrolase-like 10" evidence="2">
    <location>
        <begin position="32"/>
        <end position="334"/>
    </location>
</feature>
<dbReference type="PANTHER" id="PTHR43405">
    <property type="entry name" value="GLYCOSYL HYDROLASE DIGH"/>
    <property type="match status" value="1"/>
</dbReference>
<dbReference type="Pfam" id="PF02638">
    <property type="entry name" value="GHL10"/>
    <property type="match status" value="1"/>
</dbReference>
<gene>
    <name evidence="3" type="ORF">EVA_11450</name>
</gene>
<sequence length="503" mass="58544">MNSFMKYLFTLLLSLCYLLPVAAQQLLLPKREFRGAWIQMINGQFMGMSRDVMQANLTKQLNVLKACGVNTVIFQVRGEADALYQSPYEPWSRFLTGQQGKAPAPYWDPLSWMVQECHARGMELHAWINPFRAKTKGTRELAVTHPYVKNPQRFFEYDGLYIFDPGLHENRKYVCKIAADIVRRYDVDGLHIDDYFYPYPVAGVTIPDQATYRANHNGINDLGDWRRYNVNLFIEMLHDSIRAVKPWVKFGVSPFGIYHNAKPGSNLPGSKTAGLQNYDDLYADVLYWINKGWVDYTVPQIYWEIGHRTADYEELIKWWSRFAGNRPLIIGQDVERTVRAADRQQPTRHQMEAKFALQRGLRTQGSCLWYSAAVVRNDGNYATLLKDKYHRTPALQPLFPFMDDEAPKKPRKVKALWMPDGYYLFWTAPKAKKEMDRACNYVIYRFRKGERIGLNDASHILAITPQTFYRLPYQGGKEKYTYIVTALDRLHNESKPVKKKVKL</sequence>
<reference evidence="3" key="1">
    <citation type="journal article" date="2012" name="PLoS ONE">
        <title>Gene sets for utilization of primary and secondary nutrition supplies in the distal gut of endangered iberian lynx.</title>
        <authorList>
            <person name="Alcaide M."/>
            <person name="Messina E."/>
            <person name="Richter M."/>
            <person name="Bargiela R."/>
            <person name="Peplies J."/>
            <person name="Huws S.A."/>
            <person name="Newbold C.J."/>
            <person name="Golyshin P.N."/>
            <person name="Simon M.A."/>
            <person name="Lopez G."/>
            <person name="Yakimov M.M."/>
            <person name="Ferrer M."/>
        </authorList>
    </citation>
    <scope>NUCLEOTIDE SEQUENCE</scope>
</reference>
<evidence type="ECO:0000313" key="3">
    <source>
        <dbReference type="EMBL" id="EJX00446.1"/>
    </source>
</evidence>
<dbReference type="Gene3D" id="3.20.20.80">
    <property type="entry name" value="Glycosidases"/>
    <property type="match status" value="1"/>
</dbReference>
<proteinExistence type="predicted"/>